<protein>
    <submittedName>
        <fullName evidence="1">Uncharacterized protein</fullName>
    </submittedName>
</protein>
<reference evidence="2" key="1">
    <citation type="submission" date="2023-07" db="EMBL/GenBank/DDBJ databases">
        <title>Dyadobacter sp. nov 'subterranea' isolated from contaminted grondwater.</title>
        <authorList>
            <person name="Szabo I."/>
            <person name="Al-Omari J."/>
            <person name="Szerdahelyi S.G."/>
            <person name="Rado J."/>
        </authorList>
    </citation>
    <scope>NUCLEOTIDE SEQUENCE [LARGE SCALE GENOMIC DNA]</scope>
    <source>
        <strain evidence="2">UP-52</strain>
    </source>
</reference>
<evidence type="ECO:0000313" key="2">
    <source>
        <dbReference type="Proteomes" id="UP000634134"/>
    </source>
</evidence>
<accession>A0ABR9WLU3</accession>
<dbReference type="EMBL" id="JACYGY010000002">
    <property type="protein sequence ID" value="MBE9466485.1"/>
    <property type="molecule type" value="Genomic_DNA"/>
</dbReference>
<comment type="caution">
    <text evidence="1">The sequence shown here is derived from an EMBL/GenBank/DDBJ whole genome shotgun (WGS) entry which is preliminary data.</text>
</comment>
<dbReference type="RefSeq" id="WP_194124707.1">
    <property type="nucleotide sequence ID" value="NZ_JACYGY010000002.1"/>
</dbReference>
<dbReference type="Proteomes" id="UP000634134">
    <property type="component" value="Unassembled WGS sequence"/>
</dbReference>
<organism evidence="1 2">
    <name type="scientific">Dyadobacter subterraneus</name>
    <dbReference type="NCBI Taxonomy" id="2773304"/>
    <lineage>
        <taxon>Bacteria</taxon>
        <taxon>Pseudomonadati</taxon>
        <taxon>Bacteroidota</taxon>
        <taxon>Cytophagia</taxon>
        <taxon>Cytophagales</taxon>
        <taxon>Spirosomataceae</taxon>
        <taxon>Dyadobacter</taxon>
    </lineage>
</organism>
<keyword evidence="2" id="KW-1185">Reference proteome</keyword>
<proteinExistence type="predicted"/>
<evidence type="ECO:0000313" key="1">
    <source>
        <dbReference type="EMBL" id="MBE9466485.1"/>
    </source>
</evidence>
<gene>
    <name evidence="1" type="ORF">IEE83_31855</name>
</gene>
<name>A0ABR9WLU3_9BACT</name>
<sequence>MAKYNLPRFDLTLDGDDNVVWSFLESLDGFFENLVYEPFNFADWVGRQRIGDLTAKMFREAWEESKDALRRVWDLYRDSQYKNTIIAKLESVGFTSYSLKAKANLLNTLSDKLRDFIDTFYNYELPDNGLFSLLHSFKRFGSTIYTEFIKLFKDLLDYLNALLGSLAKYLKCWIL</sequence>